<feature type="transmembrane region" description="Helical" evidence="1">
    <location>
        <begin position="40"/>
        <end position="64"/>
    </location>
</feature>
<keyword evidence="1" id="KW-1133">Transmembrane helix</keyword>
<protein>
    <submittedName>
        <fullName evidence="2">ATP-binding protein</fullName>
    </submittedName>
</protein>
<evidence type="ECO:0000256" key="1">
    <source>
        <dbReference type="SAM" id="Phobius"/>
    </source>
</evidence>
<keyword evidence="2" id="KW-0067">ATP-binding</keyword>
<dbReference type="RefSeq" id="WP_106872799.1">
    <property type="nucleotide sequence ID" value="NZ_CP053841.1"/>
</dbReference>
<feature type="transmembrane region" description="Helical" evidence="1">
    <location>
        <begin position="6"/>
        <end position="28"/>
    </location>
</feature>
<accession>A0A2P8QYI0</accession>
<keyword evidence="1" id="KW-0472">Membrane</keyword>
<gene>
    <name evidence="2" type="ORF">CQ405_08830</name>
</gene>
<sequence length="73" mass="8261">MLNFLFSWKCYISLLIVGFCGWLAVPFLDKAKHDSAFIDFINIVTMAAVMGIAIYAVLAIWVILFKTIKSSRN</sequence>
<name>A0A2P8QYI0_9BACT</name>
<keyword evidence="3" id="KW-1185">Reference proteome</keyword>
<comment type="caution">
    <text evidence="2">The sequence shown here is derived from an EMBL/GenBank/DDBJ whole genome shotgun (WGS) entry which is preliminary data.</text>
</comment>
<dbReference type="GO" id="GO:0005524">
    <property type="term" value="F:ATP binding"/>
    <property type="evidence" value="ECO:0007669"/>
    <property type="project" value="UniProtKB-KW"/>
</dbReference>
<dbReference type="Proteomes" id="UP000240535">
    <property type="component" value="Unassembled WGS sequence"/>
</dbReference>
<organism evidence="2 3">
    <name type="scientific">Campylobacter blaseri</name>
    <dbReference type="NCBI Taxonomy" id="2042961"/>
    <lineage>
        <taxon>Bacteria</taxon>
        <taxon>Pseudomonadati</taxon>
        <taxon>Campylobacterota</taxon>
        <taxon>Epsilonproteobacteria</taxon>
        <taxon>Campylobacterales</taxon>
        <taxon>Campylobacteraceae</taxon>
        <taxon>Campylobacter</taxon>
    </lineage>
</organism>
<evidence type="ECO:0000313" key="2">
    <source>
        <dbReference type="EMBL" id="PSM51323.1"/>
    </source>
</evidence>
<keyword evidence="1" id="KW-0812">Transmembrane</keyword>
<dbReference type="AlphaFoldDB" id="A0A2P8QYI0"/>
<proteinExistence type="predicted"/>
<dbReference type="EMBL" id="PDHH01000009">
    <property type="protein sequence ID" value="PSM51323.1"/>
    <property type="molecule type" value="Genomic_DNA"/>
</dbReference>
<evidence type="ECO:0000313" key="3">
    <source>
        <dbReference type="Proteomes" id="UP000240535"/>
    </source>
</evidence>
<reference evidence="3" key="1">
    <citation type="submission" date="2017-10" db="EMBL/GenBank/DDBJ databases">
        <title>Campylobacter species from seals.</title>
        <authorList>
            <person name="Gilbert M.J."/>
            <person name="Zomer A.L."/>
            <person name="Timmerman A.J."/>
            <person name="Duim B."/>
            <person name="Wagenaar J.A."/>
        </authorList>
    </citation>
    <scope>NUCLEOTIDE SEQUENCE [LARGE SCALE GENOMIC DNA]</scope>
    <source>
        <strain evidence="3">17S00004-5</strain>
    </source>
</reference>
<keyword evidence="2" id="KW-0547">Nucleotide-binding</keyword>